<evidence type="ECO:0000259" key="5">
    <source>
        <dbReference type="Pfam" id="PF07727"/>
    </source>
</evidence>
<organism evidence="8 9">
    <name type="scientific">Tanacetum coccineum</name>
    <dbReference type="NCBI Taxonomy" id="301880"/>
    <lineage>
        <taxon>Eukaryota</taxon>
        <taxon>Viridiplantae</taxon>
        <taxon>Streptophyta</taxon>
        <taxon>Embryophyta</taxon>
        <taxon>Tracheophyta</taxon>
        <taxon>Spermatophyta</taxon>
        <taxon>Magnoliopsida</taxon>
        <taxon>eudicotyledons</taxon>
        <taxon>Gunneridae</taxon>
        <taxon>Pentapetalae</taxon>
        <taxon>asterids</taxon>
        <taxon>campanulids</taxon>
        <taxon>Asterales</taxon>
        <taxon>Asteraceae</taxon>
        <taxon>Asteroideae</taxon>
        <taxon>Anthemideae</taxon>
        <taxon>Anthemidinae</taxon>
        <taxon>Tanacetum</taxon>
    </lineage>
</organism>
<proteinExistence type="predicted"/>
<dbReference type="PANTHER" id="PTHR42648:SF32">
    <property type="entry name" value="RIBONUCLEASE H-LIKE DOMAIN, GAG-PRE-INTEGRASE DOMAIN PROTEIN-RELATED"/>
    <property type="match status" value="1"/>
</dbReference>
<dbReference type="Pfam" id="PF07727">
    <property type="entry name" value="RVT_2"/>
    <property type="match status" value="1"/>
</dbReference>
<dbReference type="EMBL" id="BQNB010013333">
    <property type="protein sequence ID" value="GJT14674.1"/>
    <property type="molecule type" value="Genomic_DNA"/>
</dbReference>
<dbReference type="InterPro" id="IPR025724">
    <property type="entry name" value="GAG-pre-integrase_dom"/>
</dbReference>
<keyword evidence="3" id="KW-0175">Coiled coil</keyword>
<evidence type="ECO:0000256" key="1">
    <source>
        <dbReference type="ARBA" id="ARBA00022723"/>
    </source>
</evidence>
<feature type="domain" description="Retroviral polymerase SH3-like" evidence="7">
    <location>
        <begin position="1120"/>
        <end position="1175"/>
    </location>
</feature>
<reference evidence="8" key="2">
    <citation type="submission" date="2022-01" db="EMBL/GenBank/DDBJ databases">
        <authorList>
            <person name="Yamashiro T."/>
            <person name="Shiraishi A."/>
            <person name="Satake H."/>
            <person name="Nakayama K."/>
        </authorList>
    </citation>
    <scope>NUCLEOTIDE SEQUENCE</scope>
</reference>
<dbReference type="InterPro" id="IPR013103">
    <property type="entry name" value="RVT_2"/>
</dbReference>
<dbReference type="InterPro" id="IPR012337">
    <property type="entry name" value="RNaseH-like_sf"/>
</dbReference>
<evidence type="ECO:0000259" key="7">
    <source>
        <dbReference type="Pfam" id="PF25597"/>
    </source>
</evidence>
<reference evidence="8" key="1">
    <citation type="journal article" date="2022" name="Int. J. Mol. Sci.">
        <title>Draft Genome of Tanacetum Coccineum: Genomic Comparison of Closely Related Tanacetum-Family Plants.</title>
        <authorList>
            <person name="Yamashiro T."/>
            <person name="Shiraishi A."/>
            <person name="Nakayama K."/>
            <person name="Satake H."/>
        </authorList>
    </citation>
    <scope>NUCLEOTIDE SEQUENCE</scope>
</reference>
<dbReference type="Pfam" id="PF13976">
    <property type="entry name" value="gag_pre-integrs"/>
    <property type="match status" value="1"/>
</dbReference>
<dbReference type="Proteomes" id="UP001151760">
    <property type="component" value="Unassembled WGS sequence"/>
</dbReference>
<name>A0ABQ5BKB1_9ASTR</name>
<dbReference type="PANTHER" id="PTHR42648">
    <property type="entry name" value="TRANSPOSASE, PUTATIVE-RELATED"/>
    <property type="match status" value="1"/>
</dbReference>
<evidence type="ECO:0000256" key="2">
    <source>
        <dbReference type="ARBA" id="ARBA00022801"/>
    </source>
</evidence>
<dbReference type="InterPro" id="IPR039537">
    <property type="entry name" value="Retrotran_Ty1/copia-like"/>
</dbReference>
<dbReference type="InterPro" id="IPR036397">
    <property type="entry name" value="RNaseH_sf"/>
</dbReference>
<gene>
    <name evidence="8" type="ORF">Tco_0861716</name>
</gene>
<feature type="region of interest" description="Disordered" evidence="4">
    <location>
        <begin position="870"/>
        <end position="891"/>
    </location>
</feature>
<keyword evidence="2" id="KW-0378">Hydrolase</keyword>
<evidence type="ECO:0000313" key="8">
    <source>
        <dbReference type="EMBL" id="GJT14674.1"/>
    </source>
</evidence>
<feature type="coiled-coil region" evidence="3">
    <location>
        <begin position="253"/>
        <end position="316"/>
    </location>
</feature>
<dbReference type="InterPro" id="IPR057670">
    <property type="entry name" value="SH3_retrovirus"/>
</dbReference>
<feature type="domain" description="Reverse transcriptase Ty1/copia-type" evidence="5">
    <location>
        <begin position="1425"/>
        <end position="1499"/>
    </location>
</feature>
<feature type="coiled-coil region" evidence="3">
    <location>
        <begin position="573"/>
        <end position="629"/>
    </location>
</feature>
<dbReference type="Gene3D" id="3.30.420.10">
    <property type="entry name" value="Ribonuclease H-like superfamily/Ribonuclease H"/>
    <property type="match status" value="1"/>
</dbReference>
<sequence length="1621" mass="184398">MEILVHQRNTKFFNNLPSYWGKYVTIVKNSKDISTVSYVDLYTYLKIYEQHAMKTLRKMNQTSRNVDPLAYIAQATQSTSSPSQYIVNLLSGFQKQFPPTNNQLRTSTNPKTQATIQADKALLMEAKEKGAILDVEAEAFMADVECTTPYAEPLAITTTMEFKVSHEEAYDSNVNEAPHATVSQEIHGGEQLDSDVDSVINDHDNIIPYHQYQLNNEVESVPTNVSSIVPGGISMITILNDLRSQLAGHIKTNEEQSFANDSLKAELERYKTQVQNLEQKQLVSLKQQLLQHVESNKSLKTESEKFKADKNALEESCLEEFVWLRNTNKVVTELLQSYGQLVQTVPMLSKRPTFSTKDLHKSALGHRNPLVYDSKETLVQAEVSRAKMLEMMKDLLYKVSSTPINYAKLNRLYDTFVPQKQLSSDQVYWLPANEVASYNSCFPEFDKVVKDRMTPSYITNGEWRFEHTKKCFVEEIIPFYEKLKMHVKGIEDNLFKEVSEYMKIFDELDKEYDQYVIDKKSLEIENKNLLIQNECLLAESMFKDICSIMLTSDIAVPMSVEPRTNCVKEHSRNLELEAEILKMKQLLVEKEKRFCNNSSSPELNVFFEINKLKDQIQGKDELIRKLKTQIGNMKEVNADSNLSTLEFQALETKNTQLKEELTVVSIKNVSLRDENMSIKKRYQYLYQSKAESISNVSSGAAVPEKPKVLAPGLYAMTPKNLPARSENVKRVDNPLRNLNKRNHVDSSLNVKPTGFVSKSVSVCKTCNECLVFGNHNKCGVKNLNYVNAKNPKVNNDATVKQVWKATRKIFASVGSKWRPIGGKFTLGDTCPLTRITKSKVVPLEKSGSVSTSEPTNNVIVTPRFSKKPLTSYKHKDRKLKDTSTGSPPNAETKYVNDPVVQIVLWYLDSGCSRHMTGDRSKLINYVEKFIGLRTTNLYFISLKDMMEASPVCLLSKASSTKSWLWHRRLNHLNFETLNELAQIDLVRVNTNTEVLNTLHIDLSGPMRIESINGKKYIMVIVDDYTRFGWVRFLRTKDETPGCTSDSTTERRCRKTEPNSLEVARTMLIFAKALMFLWAKALATVCYTLNRSLVHTLHEKTYYELLKGKKPDVKYFRVFGSLCYPTKDYDDLGKLKAKASIGIFVGYAPTKKAYRISNKRTRKIQETVHVTFDELTEGMTYVQPNIGLRPNSMAPRHNGAGLEINNLKLGRIGSGLITTPTTPNKEFPPDVHLHLVNVAPPHAPEIAPDLPSTTTVIEDAPASTTITSPLQTSPLDTGVNGPEHTFTTSGSESFENYVINEFDSEASSSGTVNVNPTLHNNPPIVHEQKWTKDYPLENVIGDLNRPVSIRCQLETDAMWCFFNDFLENVEPKNLKEALQYPCWIDAMQEEIHEFKCLAVLKNKSRLVAKGYRQEAGIDFEESFALMDVKIAFLNGELNEVVYVSQPKGFVDPDQPTHVYRLKKALYGLKQASHAWYDELSKFLMSTRFSKGVVDPTLFISKYALEILKKYGLDSSTLVDTPMVKKMKLDEDRQGKLVDPTRFHGMVSSLMNLSASRPDIVFVVCMCARSKHIDIRKQFIKEHVENRVVEVYFVDTKYQLAEIFTKALPKERFELILQLLGMI</sequence>
<keyword evidence="1" id="KW-0479">Metal-binding</keyword>
<keyword evidence="9" id="KW-1185">Reference proteome</keyword>
<dbReference type="SUPFAM" id="SSF53098">
    <property type="entry name" value="Ribonuclease H-like"/>
    <property type="match status" value="1"/>
</dbReference>
<evidence type="ECO:0000256" key="4">
    <source>
        <dbReference type="SAM" id="MobiDB-lite"/>
    </source>
</evidence>
<evidence type="ECO:0000313" key="9">
    <source>
        <dbReference type="Proteomes" id="UP001151760"/>
    </source>
</evidence>
<comment type="caution">
    <text evidence="8">The sequence shown here is derived from an EMBL/GenBank/DDBJ whole genome shotgun (WGS) entry which is preliminary data.</text>
</comment>
<accession>A0ABQ5BKB1</accession>
<evidence type="ECO:0000259" key="6">
    <source>
        <dbReference type="Pfam" id="PF13976"/>
    </source>
</evidence>
<evidence type="ECO:0000256" key="3">
    <source>
        <dbReference type="SAM" id="Coils"/>
    </source>
</evidence>
<feature type="coiled-coil region" evidence="3">
    <location>
        <begin position="505"/>
        <end position="539"/>
    </location>
</feature>
<protein>
    <submittedName>
        <fullName evidence="8">Ribonuclease H-like domain-containing protein</fullName>
    </submittedName>
</protein>
<feature type="domain" description="GAG-pre-integrase" evidence="6">
    <location>
        <begin position="936"/>
        <end position="990"/>
    </location>
</feature>
<dbReference type="Pfam" id="PF25597">
    <property type="entry name" value="SH3_retrovirus"/>
    <property type="match status" value="1"/>
</dbReference>